<dbReference type="GO" id="GO:0004181">
    <property type="term" value="F:metallocarboxypeptidase activity"/>
    <property type="evidence" value="ECO:0007669"/>
    <property type="project" value="InterPro"/>
</dbReference>
<proteinExistence type="predicted"/>
<evidence type="ECO:0000313" key="3">
    <source>
        <dbReference type="EMBL" id="QJR38065.1"/>
    </source>
</evidence>
<accession>A0A6M4IV34</accession>
<name>A0A6M4IV34_9BACT</name>
<dbReference type="Gene3D" id="3.40.630.10">
    <property type="entry name" value="Zn peptidases"/>
    <property type="match status" value="1"/>
</dbReference>
<dbReference type="GO" id="GO:0006508">
    <property type="term" value="P:proteolysis"/>
    <property type="evidence" value="ECO:0007669"/>
    <property type="project" value="InterPro"/>
</dbReference>
<dbReference type="Proteomes" id="UP000500938">
    <property type="component" value="Chromosome"/>
</dbReference>
<dbReference type="KEGG" id="ggr:HKW67_00925"/>
<feature type="compositionally biased region" description="Gly residues" evidence="1">
    <location>
        <begin position="861"/>
        <end position="878"/>
    </location>
</feature>
<dbReference type="GO" id="GO:0008270">
    <property type="term" value="F:zinc ion binding"/>
    <property type="evidence" value="ECO:0007669"/>
    <property type="project" value="InterPro"/>
</dbReference>
<feature type="domain" description="Peptidase M14" evidence="2">
    <location>
        <begin position="72"/>
        <end position="202"/>
    </location>
</feature>
<organism evidence="3 4">
    <name type="scientific">Gemmatimonas groenlandica</name>
    <dbReference type="NCBI Taxonomy" id="2732249"/>
    <lineage>
        <taxon>Bacteria</taxon>
        <taxon>Pseudomonadati</taxon>
        <taxon>Gemmatimonadota</taxon>
        <taxon>Gemmatimonadia</taxon>
        <taxon>Gemmatimonadales</taxon>
        <taxon>Gemmatimonadaceae</taxon>
        <taxon>Gemmatimonas</taxon>
    </lineage>
</organism>
<feature type="region of interest" description="Disordered" evidence="1">
    <location>
        <begin position="837"/>
        <end position="881"/>
    </location>
</feature>
<dbReference type="SUPFAM" id="SSF53187">
    <property type="entry name" value="Zn-dependent exopeptidases"/>
    <property type="match status" value="1"/>
</dbReference>
<dbReference type="AlphaFoldDB" id="A0A6M4IV34"/>
<protein>
    <recommendedName>
        <fullName evidence="2">Peptidase M14 domain-containing protein</fullName>
    </recommendedName>
</protein>
<reference evidence="3 4" key="1">
    <citation type="submission" date="2020-05" db="EMBL/GenBank/DDBJ databases">
        <title>Complete genome sequence of Gemmatimonas greenlandica TET16.</title>
        <authorList>
            <person name="Zeng Y."/>
        </authorList>
    </citation>
    <scope>NUCLEOTIDE SEQUENCE [LARGE SCALE GENOMIC DNA]</scope>
    <source>
        <strain evidence="3 4">TET16</strain>
    </source>
</reference>
<keyword evidence="4" id="KW-1185">Reference proteome</keyword>
<evidence type="ECO:0000256" key="1">
    <source>
        <dbReference type="SAM" id="MobiDB-lite"/>
    </source>
</evidence>
<evidence type="ECO:0000313" key="4">
    <source>
        <dbReference type="Proteomes" id="UP000500938"/>
    </source>
</evidence>
<sequence>MLAAAPAAAQTGAAAQQIDEAYTAKIKEFLQDPRITTELVDHLPSSATVPTPLKFHGRIVGTPGELTYAKDIHRYFEALDKASPRAKYWTIGKTEEGRDMVVLAIADSATIANLDKFKGDLAALSDPRKTSEAEAKRLIGTTKPMYWLTSGIHSPETGGPEMLQELAYRLIVEETPFIQQIRNNIITFITPVIEVDGREKQVDTYYYNKKLPPGAARLPLMYWGKYVAHDNNRDGMGQFLSLTKNVNDFFLQWKPQVMHDLHESVTYLYSSTGTGPYNDAIDPITVTEWWMMAQVDVQEMTKRGVPGVWTYGFYDGWTPNYMFFAAHTKNAIGRFYEVQSYGPDNYEVRPPATTTSREWFRPNPPLPYIKWGPRNNTNIQESAVLFSLKHFADNKSLYLENFWIKSKRAVDKGKTGAGPFAWVIPATQRRKADAADAVNELRKQGLEVHTANSAFSVGSLAVKAGDYIVRGDQPYRTLADMYFSIQNYSPANPSPYDDTGWTFQYMRNVAVLPVSEKSILDQGMSAVTAKVHAAGGIEGTGPVLIVDHTTDNNLMKFRTTHAAVRMQAAEAEFTAAGRTFRAGAFIVPAADRAKLEPTLKELGLSGYAVASAPAVKMHDLDLPRIGYVHAWQRTQDEGWVRAALDTYGVPYTYFADIKLKDGNLRAKYDVIIYPSVGGSAQSHVAGIIKSGDTPLPYKKSAATPNLGANDSADDIRGGMGIEGLTELYKFVQAGGTLIVEGSTTTIFPAYNLTSGITVESPAGLFARGTILRGVVTDRTSPLSYGFDAQLPVYFNQDPVLAVAGSAGLFAGGGGGRGSALSQNVTPNAVPLRISPWTFGASDSTGTPTPATGRGAAPGAAGAPGAGQGGRGSAGGAGAAPGAATPGAAGGNVFGGATGIDGSRPRVIMQFPANAADMLLSGTLANGEGLANRAQLVDAPVGKGHVVMFAIRPFWRWQTQGTYFLGFNAILNWNDLDAGK</sequence>
<dbReference type="Pfam" id="PF00246">
    <property type="entry name" value="Peptidase_M14"/>
    <property type="match status" value="1"/>
</dbReference>
<evidence type="ECO:0000259" key="2">
    <source>
        <dbReference type="Pfam" id="PF00246"/>
    </source>
</evidence>
<feature type="compositionally biased region" description="Low complexity" evidence="1">
    <location>
        <begin position="844"/>
        <end position="860"/>
    </location>
</feature>
<dbReference type="EMBL" id="CP053085">
    <property type="protein sequence ID" value="QJR38065.1"/>
    <property type="molecule type" value="Genomic_DNA"/>
</dbReference>
<gene>
    <name evidence="3" type="ORF">HKW67_00925</name>
</gene>
<dbReference type="InterPro" id="IPR000834">
    <property type="entry name" value="Peptidase_M14"/>
</dbReference>